<dbReference type="Proteomes" id="UP000603457">
    <property type="component" value="Unassembled WGS sequence"/>
</dbReference>
<feature type="transmembrane region" description="Helical" evidence="5">
    <location>
        <begin position="12"/>
        <end position="32"/>
    </location>
</feature>
<keyword evidence="3 5" id="KW-1133">Transmembrane helix</keyword>
<dbReference type="InterPro" id="IPR019109">
    <property type="entry name" value="MamF_MmsF"/>
</dbReference>
<name>A0ABR8FW89_9NOSO</name>
<keyword evidence="2 5" id="KW-0812">Transmembrane</keyword>
<keyword evidence="4 5" id="KW-0472">Membrane</keyword>
<proteinExistence type="predicted"/>
<evidence type="ECO:0000256" key="3">
    <source>
        <dbReference type="ARBA" id="ARBA00022989"/>
    </source>
</evidence>
<accession>A0ABR8FW89</accession>
<dbReference type="RefSeq" id="WP_190871214.1">
    <property type="nucleotide sequence ID" value="NZ_JACJTB010000019.1"/>
</dbReference>
<organism evidence="6 7">
    <name type="scientific">Nostoc spongiaeforme FACHB-130</name>
    <dbReference type="NCBI Taxonomy" id="1357510"/>
    <lineage>
        <taxon>Bacteria</taxon>
        <taxon>Bacillati</taxon>
        <taxon>Cyanobacteriota</taxon>
        <taxon>Cyanophyceae</taxon>
        <taxon>Nostocales</taxon>
        <taxon>Nostocaceae</taxon>
        <taxon>Nostoc</taxon>
    </lineage>
</organism>
<dbReference type="Pfam" id="PF09685">
    <property type="entry name" value="MamF_MmsF"/>
    <property type="match status" value="1"/>
</dbReference>
<keyword evidence="7" id="KW-1185">Reference proteome</keyword>
<feature type="transmembrane region" description="Helical" evidence="5">
    <location>
        <begin position="139"/>
        <end position="158"/>
    </location>
</feature>
<evidence type="ECO:0000256" key="1">
    <source>
        <dbReference type="ARBA" id="ARBA00004141"/>
    </source>
</evidence>
<evidence type="ECO:0000256" key="4">
    <source>
        <dbReference type="ARBA" id="ARBA00023136"/>
    </source>
</evidence>
<feature type="transmembrane region" description="Helical" evidence="5">
    <location>
        <begin position="111"/>
        <end position="133"/>
    </location>
</feature>
<sequence>MSHLPLTVRIWAAICHLNAFIWIPFLFFQYTLHNALLQLAPLPPGVSICLVRPHAICNAEVRYMLFVVMLIQLTCVCCLPFISVVVTLFLWKIKKNTDFFIYQHGKEALKFQLELAYIMIILHVICILILMILNSLTAGGLLVIMILDVYVFPILVILQSLKAVFCSFKALNGGFIRYNDIVK</sequence>
<comment type="subcellular location">
    <subcellularLocation>
        <location evidence="1">Membrane</location>
        <topology evidence="1">Multi-pass membrane protein</topology>
    </subcellularLocation>
</comment>
<protein>
    <submittedName>
        <fullName evidence="6">DUF4870 domain-containing protein</fullName>
    </submittedName>
</protein>
<feature type="transmembrane region" description="Helical" evidence="5">
    <location>
        <begin position="63"/>
        <end position="91"/>
    </location>
</feature>
<reference evidence="6 7" key="1">
    <citation type="journal article" date="2020" name="ISME J.">
        <title>Comparative genomics reveals insights into cyanobacterial evolution and habitat adaptation.</title>
        <authorList>
            <person name="Chen M.Y."/>
            <person name="Teng W.K."/>
            <person name="Zhao L."/>
            <person name="Hu C.X."/>
            <person name="Zhou Y.K."/>
            <person name="Han B.P."/>
            <person name="Song L.R."/>
            <person name="Shu W.S."/>
        </authorList>
    </citation>
    <scope>NUCLEOTIDE SEQUENCE [LARGE SCALE GENOMIC DNA]</scope>
    <source>
        <strain evidence="6 7">FACHB-130</strain>
    </source>
</reference>
<evidence type="ECO:0000256" key="2">
    <source>
        <dbReference type="ARBA" id="ARBA00022692"/>
    </source>
</evidence>
<evidence type="ECO:0000313" key="7">
    <source>
        <dbReference type="Proteomes" id="UP000603457"/>
    </source>
</evidence>
<evidence type="ECO:0000256" key="5">
    <source>
        <dbReference type="SAM" id="Phobius"/>
    </source>
</evidence>
<gene>
    <name evidence="6" type="ORF">H6G74_15350</name>
</gene>
<dbReference type="EMBL" id="JACJTB010000019">
    <property type="protein sequence ID" value="MBD2595695.1"/>
    <property type="molecule type" value="Genomic_DNA"/>
</dbReference>
<evidence type="ECO:0000313" key="6">
    <source>
        <dbReference type="EMBL" id="MBD2595695.1"/>
    </source>
</evidence>
<comment type="caution">
    <text evidence="6">The sequence shown here is derived from an EMBL/GenBank/DDBJ whole genome shotgun (WGS) entry which is preliminary data.</text>
</comment>